<dbReference type="GO" id="GO:0016020">
    <property type="term" value="C:membrane"/>
    <property type="evidence" value="ECO:0007669"/>
    <property type="project" value="InterPro"/>
</dbReference>
<evidence type="ECO:0000256" key="2">
    <source>
        <dbReference type="ARBA" id="ARBA00022729"/>
    </source>
</evidence>
<dbReference type="InterPro" id="IPR007428">
    <property type="entry name" value="MlaA"/>
</dbReference>
<keyword evidence="6" id="KW-1185">Reference proteome</keyword>
<dbReference type="EMBL" id="QJTC01000008">
    <property type="protein sequence ID" value="PYE78267.1"/>
    <property type="molecule type" value="Genomic_DNA"/>
</dbReference>
<evidence type="ECO:0000256" key="4">
    <source>
        <dbReference type="SAM" id="SignalP"/>
    </source>
</evidence>
<organism evidence="5 6">
    <name type="scientific">Xylophilus ampelinus</name>
    <dbReference type="NCBI Taxonomy" id="54067"/>
    <lineage>
        <taxon>Bacteria</taxon>
        <taxon>Pseudomonadati</taxon>
        <taxon>Pseudomonadota</taxon>
        <taxon>Betaproteobacteria</taxon>
        <taxon>Burkholderiales</taxon>
        <taxon>Xylophilus</taxon>
    </lineage>
</organism>
<dbReference type="Pfam" id="PF04333">
    <property type="entry name" value="MlaA"/>
    <property type="match status" value="1"/>
</dbReference>
<dbReference type="PANTHER" id="PTHR30035">
    <property type="entry name" value="LIPOPROTEIN VACJ-RELATED"/>
    <property type="match status" value="1"/>
</dbReference>
<reference evidence="5 6" key="1">
    <citation type="submission" date="2018-06" db="EMBL/GenBank/DDBJ databases">
        <title>Genomic Encyclopedia of Type Strains, Phase III (KMG-III): the genomes of soil and plant-associated and newly described type strains.</title>
        <authorList>
            <person name="Whitman W."/>
        </authorList>
    </citation>
    <scope>NUCLEOTIDE SEQUENCE [LARGE SCALE GENOMIC DNA]</scope>
    <source>
        <strain evidence="5 6">CECT 7646</strain>
    </source>
</reference>
<gene>
    <name evidence="5" type="ORF">DFQ15_10856</name>
</gene>
<feature type="chain" id="PRO_5016461025" evidence="4">
    <location>
        <begin position="26"/>
        <end position="271"/>
    </location>
</feature>
<comment type="similarity">
    <text evidence="1">Belongs to the MlaA family.</text>
</comment>
<accession>A0A318SHC1</accession>
<proteinExistence type="inferred from homology"/>
<dbReference type="PROSITE" id="PS51257">
    <property type="entry name" value="PROKAR_LIPOPROTEIN"/>
    <property type="match status" value="1"/>
</dbReference>
<dbReference type="AlphaFoldDB" id="A0A318SHC1"/>
<feature type="region of interest" description="Disordered" evidence="3">
    <location>
        <begin position="232"/>
        <end position="271"/>
    </location>
</feature>
<keyword evidence="2 4" id="KW-0732">Signal</keyword>
<dbReference type="RefSeq" id="WP_374941010.1">
    <property type="nucleotide sequence ID" value="NZ_JAMOFZ010000008.1"/>
</dbReference>
<feature type="compositionally biased region" description="Low complexity" evidence="3">
    <location>
        <begin position="253"/>
        <end position="265"/>
    </location>
</feature>
<dbReference type="GO" id="GO:0120010">
    <property type="term" value="P:intermembrane phospholipid transfer"/>
    <property type="evidence" value="ECO:0007669"/>
    <property type="project" value="TreeGrafter"/>
</dbReference>
<dbReference type="Proteomes" id="UP000247540">
    <property type="component" value="Unassembled WGS sequence"/>
</dbReference>
<evidence type="ECO:0000256" key="3">
    <source>
        <dbReference type="SAM" id="MobiDB-lite"/>
    </source>
</evidence>
<dbReference type="PANTHER" id="PTHR30035:SF3">
    <property type="entry name" value="INTERMEMBRANE PHOSPHOLIPID TRANSPORT SYSTEM LIPOPROTEIN MLAA"/>
    <property type="match status" value="1"/>
</dbReference>
<comment type="caution">
    <text evidence="5">The sequence shown here is derived from an EMBL/GenBank/DDBJ whole genome shotgun (WGS) entry which is preliminary data.</text>
</comment>
<name>A0A318SHC1_9BURK</name>
<dbReference type="PRINTS" id="PR01805">
    <property type="entry name" value="VACJLIPOPROT"/>
</dbReference>
<evidence type="ECO:0000313" key="5">
    <source>
        <dbReference type="EMBL" id="PYE78267.1"/>
    </source>
</evidence>
<feature type="signal peptide" evidence="4">
    <location>
        <begin position="1"/>
        <end position="25"/>
    </location>
</feature>
<evidence type="ECO:0000313" key="6">
    <source>
        <dbReference type="Proteomes" id="UP000247540"/>
    </source>
</evidence>
<evidence type="ECO:0000256" key="1">
    <source>
        <dbReference type="ARBA" id="ARBA00010634"/>
    </source>
</evidence>
<sequence length="271" mass="29100">MKTTSHTLGHRAMLILALAGGLLMAGCASSGATTGSRNPRDPFEPFNRGVSEFNERIDDAVVRPVATVYRDVTPPLVRTGVGNFFRNLTEPWSLVNNVLQLKIRDAGETWIRFAVNTVFGLGGVLDIAGAADIDQHRQDFGQTLAFYGVPTGPYLVLPLLGPSTVRDTATFTVDTRANLLSGIDNIPVRNSLYVLRAVDVRANLLRASSVLDAAALDKYTFTRDAYLQLRRNQPRNKDTTDSDGDGYEVDNSATGAGAAPAADLAPPGPAR</sequence>
<protein>
    <submittedName>
        <fullName evidence="5">Phospholipid-binding lipoprotein MlaA</fullName>
    </submittedName>
</protein>
<keyword evidence="5" id="KW-0449">Lipoprotein</keyword>